<feature type="compositionally biased region" description="Polar residues" evidence="6">
    <location>
        <begin position="172"/>
        <end position="182"/>
    </location>
</feature>
<comment type="caution">
    <text evidence="8">The sequence shown here is derived from an EMBL/GenBank/DDBJ whole genome shotgun (WGS) entry which is preliminary data.</text>
</comment>
<feature type="compositionally biased region" description="Polar residues" evidence="6">
    <location>
        <begin position="149"/>
        <end position="161"/>
    </location>
</feature>
<feature type="compositionally biased region" description="Low complexity" evidence="6">
    <location>
        <begin position="557"/>
        <end position="568"/>
    </location>
</feature>
<dbReference type="InterPro" id="IPR001766">
    <property type="entry name" value="Fork_head_dom"/>
</dbReference>
<evidence type="ECO:0000256" key="4">
    <source>
        <dbReference type="ARBA" id="ARBA00023242"/>
    </source>
</evidence>
<evidence type="ECO:0000256" key="6">
    <source>
        <dbReference type="SAM" id="MobiDB-lite"/>
    </source>
</evidence>
<proteinExistence type="predicted"/>
<dbReference type="InterPro" id="IPR036388">
    <property type="entry name" value="WH-like_DNA-bd_sf"/>
</dbReference>
<keyword evidence="3" id="KW-0804">Transcription</keyword>
<dbReference type="PANTHER" id="PTHR46078:SF2">
    <property type="entry name" value="FORK-HEAD DOMAIN-CONTAINING PROTEIN"/>
    <property type="match status" value="1"/>
</dbReference>
<dbReference type="PROSITE" id="PS00658">
    <property type="entry name" value="FORK_HEAD_2"/>
    <property type="match status" value="1"/>
</dbReference>
<accession>A0ABR1UH78</accession>
<evidence type="ECO:0000259" key="7">
    <source>
        <dbReference type="PROSITE" id="PS50039"/>
    </source>
</evidence>
<feature type="region of interest" description="Disordered" evidence="6">
    <location>
        <begin position="386"/>
        <end position="426"/>
    </location>
</feature>
<feature type="non-terminal residue" evidence="8">
    <location>
        <position position="641"/>
    </location>
</feature>
<dbReference type="SUPFAM" id="SSF46785">
    <property type="entry name" value="Winged helix' DNA-binding domain"/>
    <property type="match status" value="1"/>
</dbReference>
<dbReference type="PANTHER" id="PTHR46078">
    <property type="entry name" value="FORKHEAD BOX PROTEIN J2 FAMILY MEMBER"/>
    <property type="match status" value="1"/>
</dbReference>
<dbReference type="Gene3D" id="1.10.10.10">
    <property type="entry name" value="Winged helix-like DNA-binding domain superfamily/Winged helix DNA-binding domain"/>
    <property type="match status" value="1"/>
</dbReference>
<dbReference type="SMART" id="SM00339">
    <property type="entry name" value="FH"/>
    <property type="match status" value="1"/>
</dbReference>
<evidence type="ECO:0000313" key="8">
    <source>
        <dbReference type="EMBL" id="KAK8058238.1"/>
    </source>
</evidence>
<evidence type="ECO:0000256" key="1">
    <source>
        <dbReference type="ARBA" id="ARBA00023015"/>
    </source>
</evidence>
<feature type="region of interest" description="Disordered" evidence="6">
    <location>
        <begin position="120"/>
        <end position="289"/>
    </location>
</feature>
<feature type="compositionally biased region" description="Gly residues" evidence="6">
    <location>
        <begin position="453"/>
        <end position="463"/>
    </location>
</feature>
<comment type="subcellular location">
    <subcellularLocation>
        <location evidence="5">Nucleus</location>
    </subcellularLocation>
</comment>
<keyword evidence="1" id="KW-0805">Transcription regulation</keyword>
<feature type="region of interest" description="Disordered" evidence="6">
    <location>
        <begin position="448"/>
        <end position="477"/>
    </location>
</feature>
<feature type="region of interest" description="Disordered" evidence="6">
    <location>
        <begin position="557"/>
        <end position="596"/>
    </location>
</feature>
<evidence type="ECO:0000256" key="2">
    <source>
        <dbReference type="ARBA" id="ARBA00023125"/>
    </source>
</evidence>
<feature type="compositionally biased region" description="Polar residues" evidence="6">
    <location>
        <begin position="205"/>
        <end position="218"/>
    </location>
</feature>
<dbReference type="Proteomes" id="UP001480595">
    <property type="component" value="Unassembled WGS sequence"/>
</dbReference>
<dbReference type="PROSITE" id="PS50039">
    <property type="entry name" value="FORK_HEAD_3"/>
    <property type="match status" value="1"/>
</dbReference>
<dbReference type="Pfam" id="PF00250">
    <property type="entry name" value="Forkhead"/>
    <property type="match status" value="1"/>
</dbReference>
<reference evidence="8 9" key="1">
    <citation type="submission" date="2023-01" db="EMBL/GenBank/DDBJ databases">
        <title>Analysis of 21 Apiospora genomes using comparative genomics revels a genus with tremendous synthesis potential of carbohydrate active enzymes and secondary metabolites.</title>
        <authorList>
            <person name="Sorensen T."/>
        </authorList>
    </citation>
    <scope>NUCLEOTIDE SEQUENCE [LARGE SCALE GENOMIC DNA]</scope>
    <source>
        <strain evidence="8 9">CBS 135458</strain>
    </source>
</reference>
<feature type="DNA-binding region" description="Fork-head" evidence="5">
    <location>
        <begin position="291"/>
        <end position="391"/>
    </location>
</feature>
<gene>
    <name evidence="8" type="ORF">PG994_008686</name>
</gene>
<evidence type="ECO:0000256" key="3">
    <source>
        <dbReference type="ARBA" id="ARBA00023163"/>
    </source>
</evidence>
<protein>
    <recommendedName>
        <fullName evidence="7">Fork-head domain-containing protein</fullName>
    </recommendedName>
</protein>
<dbReference type="GeneID" id="92093158"/>
<dbReference type="EMBL" id="JAQQWL010000009">
    <property type="protein sequence ID" value="KAK8058238.1"/>
    <property type="molecule type" value="Genomic_DNA"/>
</dbReference>
<dbReference type="InterPro" id="IPR036390">
    <property type="entry name" value="WH_DNA-bd_sf"/>
</dbReference>
<evidence type="ECO:0000256" key="5">
    <source>
        <dbReference type="PROSITE-ProRule" id="PRU00089"/>
    </source>
</evidence>
<keyword evidence="4 5" id="KW-0539">Nucleus</keyword>
<name>A0ABR1UH78_9PEZI</name>
<sequence>MVLVYSDSGLCDGVPVNYTSSPTSDSTGNLKRLCTTQSPDGTSPIWTASTLPLRRWTLLLLLLLLLKPSNSTRTRPISSYLPSTPLLLLPRLFKRTRRSTRPRPLIPLLACWPRPPARPGWTTKSIPTRARPPTPVVPRMSLPSPLGPSDTSPRSWSSPDLQQLHYPPGYYQISNKGQQQQDFPPYGGGHHHHHHHQPAIATAEESFSTQPMDYSVSDSDVKNDPGMTMGQEAPGMTPDHTESAMSVDSPLSRHGYSSAYPYEDGGVGDEMPHPHQPEPEPEEDKPGDVPYAKTIEKAFRTKASYSMTLQELYQWFRENTYRGRATNKGWQNSIRHNLSMNKVRIRKARKKAFSRGRDDRVRELKRSNEWVLADWAIRDGVQSTTRYRKANSTSRRGASSRAQQPQGVVSARAASGRKGGLTASKTKAAHNRALLRQQSMGILPQHHHFHATGAGGSGGGGGSSSSYHHQQQPRHHSTAFYHQPQRLHIHTDYNMHDGRHHLPMEADYTRLIPHHHDEPESSEGGSLLQYTGQHPLTSMASIGSGSGYYHPQPYLASQASQQQQQPYPHETYSSHHHHHQHQQPPLPPQPHYARPEPSHFKVEHATSVYEPPVTSSPSSAAIHGVYASVFTNEMGRARQKT</sequence>
<dbReference type="RefSeq" id="XP_066713684.1">
    <property type="nucleotide sequence ID" value="XM_066860095.1"/>
</dbReference>
<dbReference type="InterPro" id="IPR030456">
    <property type="entry name" value="TF_fork_head_CS_2"/>
</dbReference>
<keyword evidence="9" id="KW-1185">Reference proteome</keyword>
<evidence type="ECO:0000313" key="9">
    <source>
        <dbReference type="Proteomes" id="UP001480595"/>
    </source>
</evidence>
<feature type="domain" description="Fork-head" evidence="7">
    <location>
        <begin position="291"/>
        <end position="391"/>
    </location>
</feature>
<organism evidence="8 9">
    <name type="scientific">Apiospora phragmitis</name>
    <dbReference type="NCBI Taxonomy" id="2905665"/>
    <lineage>
        <taxon>Eukaryota</taxon>
        <taxon>Fungi</taxon>
        <taxon>Dikarya</taxon>
        <taxon>Ascomycota</taxon>
        <taxon>Pezizomycotina</taxon>
        <taxon>Sordariomycetes</taxon>
        <taxon>Xylariomycetidae</taxon>
        <taxon>Amphisphaeriales</taxon>
        <taxon>Apiosporaceae</taxon>
        <taxon>Apiospora</taxon>
    </lineage>
</organism>
<feature type="compositionally biased region" description="Polar residues" evidence="6">
    <location>
        <begin position="386"/>
        <end position="407"/>
    </location>
</feature>
<keyword evidence="2 5" id="KW-0238">DNA-binding</keyword>
<dbReference type="InterPro" id="IPR045912">
    <property type="entry name" value="FOXJ2/3-like"/>
</dbReference>